<dbReference type="InterPro" id="IPR042099">
    <property type="entry name" value="ANL_N_sf"/>
</dbReference>
<dbReference type="NCBIfam" id="NF005857">
    <property type="entry name" value="PRK07786.1"/>
    <property type="match status" value="1"/>
</dbReference>
<dbReference type="InterPro" id="IPR020845">
    <property type="entry name" value="AMP-binding_CS"/>
</dbReference>
<evidence type="ECO:0000256" key="1">
    <source>
        <dbReference type="ARBA" id="ARBA00006432"/>
    </source>
</evidence>
<dbReference type="AlphaFoldDB" id="A0A2G3PP69"/>
<sequence>MTVAAESTSKLLDEPMRSSRNTWNNQVRRHAHMTPDQVAVKYLDSATTWRELDDRSRRFASALQRHGVQFGDRVLMALLNRTEYVEAVLGANLIGAIPVPVNIRMSPAEVGYLVQNSGATVLLTEKLLAPLADAVSASTGAIATTIVVDAAADNVDHLDYEELLAQEPYDLVEVDVPEDTVALIMYTSGTTGKPKGAMLTHANLQSQAMTTINASDGQRGDIASVVPPIFHIAGIAAFAPVFYRGIQAVIHPLGAFDPNDMLDTLEREGITSVFMVPAQWQAVCAAQRAKPRDLKLRTISWGAAPAPDTVLREMNELFPEALNMTAFGQTEMSPVTTLLEGQDAIRKIGSIGKVVPAVTARIVDPLMEDVKPGEVGEIVYRGPNLMKGYWQNPEATAEAFRGGWFHSGDLVRQDDEGFLYVVDRAKDMIISGGENIYCAEVENALYSHPAIAEAAIIGRADAKWGEVPVAVVVLAADTESLTLDDLGPHLDENLARFKHPKDLIVVDELPRNPGGKVVKPKLRAAYGSKDEGLTH</sequence>
<keyword evidence="2 6" id="KW-0436">Ligase</keyword>
<gene>
    <name evidence="6" type="ORF">CSW57_07685</name>
</gene>
<feature type="compositionally biased region" description="Polar residues" evidence="3">
    <location>
        <begin position="1"/>
        <end position="10"/>
    </location>
</feature>
<dbReference type="InterPro" id="IPR045851">
    <property type="entry name" value="AMP-bd_C_sf"/>
</dbReference>
<dbReference type="PANTHER" id="PTHR43767:SF1">
    <property type="entry name" value="NONRIBOSOMAL PEPTIDE SYNTHASE PES1 (EUROFUNG)-RELATED"/>
    <property type="match status" value="1"/>
</dbReference>
<dbReference type="EMBL" id="PEBD01000005">
    <property type="protein sequence ID" value="PHV67556.1"/>
    <property type="molecule type" value="Genomic_DNA"/>
</dbReference>
<dbReference type="Pfam" id="PF13193">
    <property type="entry name" value="AMP-binding_C"/>
    <property type="match status" value="1"/>
</dbReference>
<comment type="caution">
    <text evidence="6">The sequence shown here is derived from an EMBL/GenBank/DDBJ whole genome shotgun (WGS) entry which is preliminary data.</text>
</comment>
<dbReference type="Pfam" id="PF00501">
    <property type="entry name" value="AMP-binding"/>
    <property type="match status" value="1"/>
</dbReference>
<dbReference type="FunFam" id="3.30.300.30:FF:000008">
    <property type="entry name" value="2,3-dihydroxybenzoate-AMP ligase"/>
    <property type="match status" value="1"/>
</dbReference>
<dbReference type="SUPFAM" id="SSF56801">
    <property type="entry name" value="Acetyl-CoA synthetase-like"/>
    <property type="match status" value="1"/>
</dbReference>
<evidence type="ECO:0000259" key="5">
    <source>
        <dbReference type="Pfam" id="PF13193"/>
    </source>
</evidence>
<reference evidence="6 7" key="1">
    <citation type="submission" date="2017-10" db="EMBL/GenBank/DDBJ databases">
        <title>The draft genome sequence of Williamsia sp. BULT 1.1 isolated from the semi-arid grassland soils from South Africa.</title>
        <authorList>
            <person name="Kabwe M.H."/>
            <person name="Govender N."/>
            <person name="Mutseka Lunga P."/>
            <person name="Vikram S."/>
            <person name="Makhalanyane T.P."/>
        </authorList>
    </citation>
    <scope>NUCLEOTIDE SEQUENCE [LARGE SCALE GENOMIC DNA]</scope>
    <source>
        <strain evidence="6 7">BULT 1.1</strain>
    </source>
</reference>
<protein>
    <submittedName>
        <fullName evidence="6">Long-chain fatty acid--CoA ligase</fullName>
    </submittedName>
</protein>
<dbReference type="Gene3D" id="3.40.50.12780">
    <property type="entry name" value="N-terminal domain of ligase-like"/>
    <property type="match status" value="1"/>
</dbReference>
<dbReference type="PANTHER" id="PTHR43767">
    <property type="entry name" value="LONG-CHAIN-FATTY-ACID--COA LIGASE"/>
    <property type="match status" value="1"/>
</dbReference>
<dbReference type="NCBIfam" id="NF004837">
    <property type="entry name" value="PRK06187.1"/>
    <property type="match status" value="1"/>
</dbReference>
<feature type="domain" description="AMP-binding enzyme C-terminal" evidence="5">
    <location>
        <begin position="440"/>
        <end position="516"/>
    </location>
</feature>
<comment type="similarity">
    <text evidence="1">Belongs to the ATP-dependent AMP-binding enzyme family.</text>
</comment>
<evidence type="ECO:0000259" key="4">
    <source>
        <dbReference type="Pfam" id="PF00501"/>
    </source>
</evidence>
<dbReference type="Proteomes" id="UP000225108">
    <property type="component" value="Unassembled WGS sequence"/>
</dbReference>
<organism evidence="6 7">
    <name type="scientific">Williamsia marianensis</name>
    <dbReference type="NCBI Taxonomy" id="85044"/>
    <lineage>
        <taxon>Bacteria</taxon>
        <taxon>Bacillati</taxon>
        <taxon>Actinomycetota</taxon>
        <taxon>Actinomycetes</taxon>
        <taxon>Mycobacteriales</taxon>
        <taxon>Nocardiaceae</taxon>
        <taxon>Williamsia</taxon>
    </lineage>
</organism>
<dbReference type="InterPro" id="IPR000873">
    <property type="entry name" value="AMP-dep_synth/lig_dom"/>
</dbReference>
<proteinExistence type="inferred from homology"/>
<evidence type="ECO:0000256" key="2">
    <source>
        <dbReference type="ARBA" id="ARBA00022598"/>
    </source>
</evidence>
<dbReference type="Gene3D" id="3.30.300.30">
    <property type="match status" value="1"/>
</dbReference>
<feature type="region of interest" description="Disordered" evidence="3">
    <location>
        <begin position="1"/>
        <end position="22"/>
    </location>
</feature>
<dbReference type="PROSITE" id="PS00455">
    <property type="entry name" value="AMP_BINDING"/>
    <property type="match status" value="1"/>
</dbReference>
<feature type="domain" description="AMP-dependent synthetase/ligase" evidence="4">
    <location>
        <begin position="28"/>
        <end position="390"/>
    </location>
</feature>
<dbReference type="InterPro" id="IPR050237">
    <property type="entry name" value="ATP-dep_AMP-bd_enzyme"/>
</dbReference>
<evidence type="ECO:0000256" key="3">
    <source>
        <dbReference type="SAM" id="MobiDB-lite"/>
    </source>
</evidence>
<evidence type="ECO:0000313" key="6">
    <source>
        <dbReference type="EMBL" id="PHV67556.1"/>
    </source>
</evidence>
<dbReference type="GO" id="GO:0016878">
    <property type="term" value="F:acid-thiol ligase activity"/>
    <property type="evidence" value="ECO:0007669"/>
    <property type="project" value="UniProtKB-ARBA"/>
</dbReference>
<dbReference type="InterPro" id="IPR025110">
    <property type="entry name" value="AMP-bd_C"/>
</dbReference>
<evidence type="ECO:0000313" key="7">
    <source>
        <dbReference type="Proteomes" id="UP000225108"/>
    </source>
</evidence>
<dbReference type="RefSeq" id="WP_099382245.1">
    <property type="nucleotide sequence ID" value="NZ_PEBD01000005.1"/>
</dbReference>
<dbReference type="CDD" id="cd17631">
    <property type="entry name" value="FACL_FadD13-like"/>
    <property type="match status" value="1"/>
</dbReference>
<name>A0A2G3PP69_WILMA</name>
<accession>A0A2G3PP69</accession>